<reference evidence="3" key="1">
    <citation type="submission" date="2021-06" db="EMBL/GenBank/DDBJ databases">
        <authorList>
            <person name="Kallberg Y."/>
            <person name="Tangrot J."/>
            <person name="Rosling A."/>
        </authorList>
    </citation>
    <scope>NUCLEOTIDE SEQUENCE</scope>
    <source>
        <strain evidence="3">MT106</strain>
    </source>
</reference>
<feature type="region of interest" description="Disordered" evidence="2">
    <location>
        <begin position="197"/>
        <end position="225"/>
    </location>
</feature>
<evidence type="ECO:0000313" key="3">
    <source>
        <dbReference type="EMBL" id="CAG8478816.1"/>
    </source>
</evidence>
<feature type="compositionally biased region" description="Low complexity" evidence="2">
    <location>
        <begin position="896"/>
        <end position="907"/>
    </location>
</feature>
<accession>A0A9N8WBL1</accession>
<feature type="compositionally biased region" description="Polar residues" evidence="2">
    <location>
        <begin position="1034"/>
        <end position="1063"/>
    </location>
</feature>
<feature type="coiled-coil region" evidence="1">
    <location>
        <begin position="834"/>
        <end position="861"/>
    </location>
</feature>
<evidence type="ECO:0000256" key="1">
    <source>
        <dbReference type="SAM" id="Coils"/>
    </source>
</evidence>
<proteinExistence type="predicted"/>
<name>A0A9N8WBL1_9GLOM</name>
<gene>
    <name evidence="3" type="ORF">AGERDE_LOCUS3124</name>
</gene>
<feature type="region of interest" description="Disordered" evidence="2">
    <location>
        <begin position="1"/>
        <end position="67"/>
    </location>
</feature>
<sequence length="1342" mass="153857">MSSERVQAKSHATSPIEAGKQPPPVVELGTASSSGIANANANTTATNSNLNGKQKTGFVFGRPRQQPSLQEEGFRLSILHSLDTIKPNNSNLQAPEINVFAQPLFRTKHTAKRLSFKDFQTDSDFSASWEQQQHGESGGADFAQERTSSGGAKTQNLFAFQTISNNHNDNSIPIPEKLPEISLISREEENIFFSSSSDLHLDDSSQDNSKADLQSSQTGIQPQTIYRDEPFLSSSSSHVVMQDTFSDSNMASYDSESLYPLETHNIIDNSNVESNNRIEDTKQIQMNENKSNEDEFGIIMDAVKKWRSEVKRRDTEINKLSDTIEYLRKDLLRRDETMKLYHERIKCVEGLIKRQFTDTDRSRQRIGGIKSRYITYRNTLLSMGKNIQEIHDEKERIDEEVEHMKQGKILVTTKLDNITKETNASLIGTQRVELEQLREYNSKLTQDNVQANETISKLREDLQQSILNASSGASEFEASCVQIKTLTREYDLLKSNHTEEVQKLKLAVERAENNLQVESDAKKECEEKINVLTVKIHQHELNLESMHRENERLNAVTTEKENRILSLKSIEVQRKSLQAELDHVKKNTNKQIDDLYQEIENLRTHQKAERQRLENEGREEICRLQEDFQKKRTIWEQKWNNENARLESECREEREQRSKLESRFHEKCSENLRLEAELRNSQYQPNISTFSRRIEDLEKQLCQYDYPKIESFSIGVGTADIPEIDVLIQHERFIAESNQELTTTKSKITELNQALETTVSECKSIESELSSITASYNKLLEEHNKLISGTSNTEIQKKNAVDQALNRAQLYYQDLAKRATVQHENEIRKRDYKLREAEIRESTLSEEIRSLRSRLLQAESKEGASTHQMLPNTEIKSDVQLIKEQKTNKQTQSRCSSIVSPSLHSSSNTTGDTEPSLFGRLPIMNKHESTDNACSKYLTLSEIDSMVIDSIEQKNPSITETKVEESQMTIKRDMEDSIGIGSSQDHSSGRVVPSLNDNTTKHNQKNDSFNEWQSPGTQLRAKRRKISRIDSKDNLQPSSSLDKSSAAPTNIGDSNRPSTKTSLRQNNIFQDTLDQQDFQNRLQSIKTAFFNRDYNAVFTDPENLSIYSARYIPGRALCYFNLIKNETKILELFGNNNNGETRVFSVGSGAGSELVGFVSALHHHQISTDNTFKDDDNTQGKLILHMQDYVDWGKVLNNLELTIREQWNISHKKLECLFSVGDVLEPTRKLQEQFAKADLITFMFVMNELFIDKKKAIEMIQLLVNTMQKGSHLLVLDSAGSFSNIKIGEKTYMIYFLLDALKGFTPVISNDSTWYRYPEGLKYHELAPLENMRYYIRLYRKD</sequence>
<keyword evidence="4" id="KW-1185">Reference proteome</keyword>
<dbReference type="PANTHER" id="PTHR45615">
    <property type="entry name" value="MYOSIN HEAVY CHAIN, NON-MUSCLE"/>
    <property type="match status" value="1"/>
</dbReference>
<keyword evidence="1" id="KW-0175">Coiled coil</keyword>
<feature type="compositionally biased region" description="Low complexity" evidence="2">
    <location>
        <begin position="30"/>
        <end position="49"/>
    </location>
</feature>
<feature type="region of interest" description="Disordered" evidence="2">
    <location>
        <begin position="125"/>
        <end position="148"/>
    </location>
</feature>
<dbReference type="OrthoDB" id="6419443at2759"/>
<feature type="coiled-coil region" evidence="1">
    <location>
        <begin position="434"/>
        <end position="461"/>
    </location>
</feature>
<feature type="compositionally biased region" description="Polar residues" evidence="2">
    <location>
        <begin position="211"/>
        <end position="224"/>
    </location>
</feature>
<organism evidence="3 4">
    <name type="scientific">Ambispora gerdemannii</name>
    <dbReference type="NCBI Taxonomy" id="144530"/>
    <lineage>
        <taxon>Eukaryota</taxon>
        <taxon>Fungi</taxon>
        <taxon>Fungi incertae sedis</taxon>
        <taxon>Mucoromycota</taxon>
        <taxon>Glomeromycotina</taxon>
        <taxon>Glomeromycetes</taxon>
        <taxon>Archaeosporales</taxon>
        <taxon>Ambisporaceae</taxon>
        <taxon>Ambispora</taxon>
    </lineage>
</organism>
<feature type="compositionally biased region" description="Polar residues" evidence="2">
    <location>
        <begin position="125"/>
        <end position="135"/>
    </location>
</feature>
<dbReference type="PANTHER" id="PTHR45615:SF80">
    <property type="entry name" value="GRIP DOMAIN-CONTAINING PROTEIN"/>
    <property type="match status" value="1"/>
</dbReference>
<dbReference type="InterPro" id="IPR021463">
    <property type="entry name" value="Methyltransf_34"/>
</dbReference>
<comment type="caution">
    <text evidence="3">The sequence shown here is derived from an EMBL/GenBank/DDBJ whole genome shotgun (WGS) entry which is preliminary data.</text>
</comment>
<feature type="compositionally biased region" description="Polar residues" evidence="2">
    <location>
        <begin position="1"/>
        <end position="13"/>
    </location>
</feature>
<dbReference type="Proteomes" id="UP000789831">
    <property type="component" value="Unassembled WGS sequence"/>
</dbReference>
<feature type="coiled-coil region" evidence="1">
    <location>
        <begin position="734"/>
        <end position="768"/>
    </location>
</feature>
<dbReference type="Pfam" id="PF11312">
    <property type="entry name" value="Methyltransf_34"/>
    <property type="match status" value="1"/>
</dbReference>
<feature type="region of interest" description="Disordered" evidence="2">
    <location>
        <begin position="978"/>
        <end position="1063"/>
    </location>
</feature>
<evidence type="ECO:0000256" key="2">
    <source>
        <dbReference type="SAM" id="MobiDB-lite"/>
    </source>
</evidence>
<protein>
    <submittedName>
        <fullName evidence="3">10082_t:CDS:1</fullName>
    </submittedName>
</protein>
<dbReference type="EMBL" id="CAJVPL010000285">
    <property type="protein sequence ID" value="CAG8478816.1"/>
    <property type="molecule type" value="Genomic_DNA"/>
</dbReference>
<evidence type="ECO:0000313" key="4">
    <source>
        <dbReference type="Proteomes" id="UP000789831"/>
    </source>
</evidence>
<feature type="region of interest" description="Disordered" evidence="2">
    <location>
        <begin position="883"/>
        <end position="916"/>
    </location>
</feature>
<feature type="coiled-coil region" evidence="1">
    <location>
        <begin position="494"/>
        <end position="663"/>
    </location>
</feature>
<feature type="compositionally biased region" description="Polar residues" evidence="2">
    <location>
        <begin position="1006"/>
        <end position="1017"/>
    </location>
</feature>